<sequence>MEQANIFISCNPPLTADEVSAFEQKHSIILPEDYRNFLRFIGNGGAGPYYGLLPLHMYNWELDTVQDHFLTLPFPHQAAWRPNSGTIDKEALDENHTYFGNYWVQGTMRICHFGCGVYILLVVSGPKRGTIWFDDRTSDYGIYPAECDFLTWYETWLDDSLQNLKAD</sequence>
<dbReference type="Pfam" id="PF09346">
    <property type="entry name" value="SMI1_KNR4"/>
    <property type="match status" value="1"/>
</dbReference>
<dbReference type="EMBL" id="BIFT01000002">
    <property type="protein sequence ID" value="GCE31176.1"/>
    <property type="molecule type" value="Genomic_DNA"/>
</dbReference>
<evidence type="ECO:0000313" key="3">
    <source>
        <dbReference type="Proteomes" id="UP000287171"/>
    </source>
</evidence>
<proteinExistence type="predicted"/>
<dbReference type="SUPFAM" id="SSF160631">
    <property type="entry name" value="SMI1/KNR4-like"/>
    <property type="match status" value="1"/>
</dbReference>
<reference evidence="3" key="1">
    <citation type="submission" date="2018-12" db="EMBL/GenBank/DDBJ databases">
        <title>Tengunoibacter tsumagoiensis gen. nov., sp. nov., Dictyobacter kobayashii sp. nov., D. alpinus sp. nov., and D. joshuensis sp. nov. and description of Dictyobacteraceae fam. nov. within the order Ktedonobacterales isolated from Tengu-no-mugimeshi.</title>
        <authorList>
            <person name="Wang C.M."/>
            <person name="Zheng Y."/>
            <person name="Sakai Y."/>
            <person name="Toyoda A."/>
            <person name="Minakuchi Y."/>
            <person name="Abe K."/>
            <person name="Yokota A."/>
            <person name="Yabe S."/>
        </authorList>
    </citation>
    <scope>NUCLEOTIDE SEQUENCE [LARGE SCALE GENOMIC DNA]</scope>
    <source>
        <strain evidence="3">Uno16</strain>
    </source>
</reference>
<dbReference type="RefSeq" id="WP_161982613.1">
    <property type="nucleotide sequence ID" value="NZ_BIFT01000002.1"/>
</dbReference>
<feature type="domain" description="Knr4/Smi1-like" evidence="1">
    <location>
        <begin position="13"/>
        <end position="159"/>
    </location>
</feature>
<name>A0A402BIM7_9CHLR</name>
<protein>
    <recommendedName>
        <fullName evidence="1">Knr4/Smi1-like domain-containing protein</fullName>
    </recommendedName>
</protein>
<dbReference type="InterPro" id="IPR018958">
    <property type="entry name" value="Knr4/Smi1-like_dom"/>
</dbReference>
<comment type="caution">
    <text evidence="2">The sequence shown here is derived from an EMBL/GenBank/DDBJ whole genome shotgun (WGS) entry which is preliminary data.</text>
</comment>
<dbReference type="InterPro" id="IPR037883">
    <property type="entry name" value="Knr4/Smi1-like_sf"/>
</dbReference>
<dbReference type="Gene3D" id="3.40.1580.10">
    <property type="entry name" value="SMI1/KNR4-like"/>
    <property type="match status" value="1"/>
</dbReference>
<evidence type="ECO:0000313" key="2">
    <source>
        <dbReference type="EMBL" id="GCE31176.1"/>
    </source>
</evidence>
<keyword evidence="3" id="KW-1185">Reference proteome</keyword>
<organism evidence="2 3">
    <name type="scientific">Dictyobacter alpinus</name>
    <dbReference type="NCBI Taxonomy" id="2014873"/>
    <lineage>
        <taxon>Bacteria</taxon>
        <taxon>Bacillati</taxon>
        <taxon>Chloroflexota</taxon>
        <taxon>Ktedonobacteria</taxon>
        <taxon>Ktedonobacterales</taxon>
        <taxon>Dictyobacteraceae</taxon>
        <taxon>Dictyobacter</taxon>
    </lineage>
</organism>
<dbReference type="AlphaFoldDB" id="A0A402BIM7"/>
<gene>
    <name evidence="2" type="ORF">KDA_66600</name>
</gene>
<dbReference type="SMART" id="SM00860">
    <property type="entry name" value="SMI1_KNR4"/>
    <property type="match status" value="1"/>
</dbReference>
<accession>A0A402BIM7</accession>
<dbReference type="Proteomes" id="UP000287171">
    <property type="component" value="Unassembled WGS sequence"/>
</dbReference>
<evidence type="ECO:0000259" key="1">
    <source>
        <dbReference type="SMART" id="SM00860"/>
    </source>
</evidence>